<accession>A0ABS5W207</accession>
<dbReference type="EC" id="2.4.1.-" evidence="1"/>
<comment type="subcellular location">
    <subcellularLocation>
        <location evidence="1">Cell membrane</location>
    </subcellularLocation>
</comment>
<name>A0ABS5W207_9SPHN</name>
<comment type="similarity">
    <text evidence="1">Belongs to the glycosyltransferase 39 family.</text>
</comment>
<comment type="pathway">
    <text evidence="1">Protein modification; protein glycosylation.</text>
</comment>
<evidence type="ECO:0000259" key="3">
    <source>
        <dbReference type="Pfam" id="PF16192"/>
    </source>
</evidence>
<evidence type="ECO:0000256" key="1">
    <source>
        <dbReference type="RuleBase" id="RU367007"/>
    </source>
</evidence>
<sequence>MSAGSATPPLHPRDPLGWTVAITLGFFALIMVRLTIPSKPFFDEVHYLPAARTILELSHLVNSEHPPMGKVLIAFGMRVFGDNPLGWRIMSALFGTLGLWSAMRAMWFASGARFATIANGILLATAFPLFIHSRIAMLDIFMASFVLLALWMCAGAVRESETARWRLAIAGAAMGFAMACKWNAIPLAMMPGLTFLVVRMHSAGWRFLTCRRGPPVPGMTLLEAAFWLGLVPVVAYALSYAPLAFLHQGAVDPMHLAELQKKMYDLQQTVVRPHTYMSVWYQWVVNWRAIWYLYEVVDGAQRGVLLIGNPLTMLIGLPALAWCLWVGIKRRRWDALAVFTLYAVSLGFWIVAKKPVQFYYHYFLPSTFLIAALALVLDDFWRRGHRRIALATIAASCAVFAFFYPILSAAPLKGHDSYVTWMWLHSWR</sequence>
<dbReference type="EMBL" id="JAHFVK010000001">
    <property type="protein sequence ID" value="MBT2133303.1"/>
    <property type="molecule type" value="Genomic_DNA"/>
</dbReference>
<dbReference type="InterPro" id="IPR027005">
    <property type="entry name" value="PMT-like"/>
</dbReference>
<feature type="transmembrane region" description="Helical" evidence="1">
    <location>
        <begin position="219"/>
        <end position="238"/>
    </location>
</feature>
<dbReference type="PANTHER" id="PTHR10050:SF53">
    <property type="entry name" value="CHROMOSOME UNDETERMINED SCAFFOLD_67, WHOLE GENOME SHOTGUN SEQUENCE"/>
    <property type="match status" value="1"/>
</dbReference>
<comment type="caution">
    <text evidence="4">The sequence shown here is derived from an EMBL/GenBank/DDBJ whole genome shotgun (WGS) entry which is preliminary data.</text>
</comment>
<dbReference type="InterPro" id="IPR032421">
    <property type="entry name" value="PMT_4TMC"/>
</dbReference>
<dbReference type="Pfam" id="PF16192">
    <property type="entry name" value="PMT_4TMC"/>
    <property type="match status" value="1"/>
</dbReference>
<feature type="transmembrane region" description="Helical" evidence="1">
    <location>
        <begin position="304"/>
        <end position="328"/>
    </location>
</feature>
<evidence type="ECO:0000313" key="5">
    <source>
        <dbReference type="Proteomes" id="UP000811255"/>
    </source>
</evidence>
<feature type="transmembrane region" description="Helical" evidence="1">
    <location>
        <begin position="169"/>
        <end position="198"/>
    </location>
</feature>
<keyword evidence="5" id="KW-1185">Reference proteome</keyword>
<dbReference type="RefSeq" id="WP_214534569.1">
    <property type="nucleotide sequence ID" value="NZ_JAHFVK010000001.1"/>
</dbReference>
<evidence type="ECO:0000313" key="4">
    <source>
        <dbReference type="EMBL" id="MBT2133303.1"/>
    </source>
</evidence>
<feature type="transmembrane region" description="Helical" evidence="1">
    <location>
        <begin position="138"/>
        <end position="157"/>
    </location>
</feature>
<organism evidence="4 5">
    <name type="scientific">Croceibacterium selenioxidans</name>
    <dbReference type="NCBI Taxonomy" id="2838833"/>
    <lineage>
        <taxon>Bacteria</taxon>
        <taxon>Pseudomonadati</taxon>
        <taxon>Pseudomonadota</taxon>
        <taxon>Alphaproteobacteria</taxon>
        <taxon>Sphingomonadales</taxon>
        <taxon>Erythrobacteraceae</taxon>
        <taxon>Croceibacterium</taxon>
    </lineage>
</organism>
<keyword evidence="1" id="KW-1003">Cell membrane</keyword>
<proteinExistence type="inferred from homology"/>
<dbReference type="GO" id="GO:0016757">
    <property type="term" value="F:glycosyltransferase activity"/>
    <property type="evidence" value="ECO:0007669"/>
    <property type="project" value="UniProtKB-KW"/>
</dbReference>
<keyword evidence="1 4" id="KW-0328">Glycosyltransferase</keyword>
<dbReference type="InterPro" id="IPR038731">
    <property type="entry name" value="RgtA/B/C-like"/>
</dbReference>
<protein>
    <recommendedName>
        <fullName evidence="1">Polyprenol-phosphate-mannose--protein mannosyltransferase</fullName>
        <ecNumber evidence="1">2.4.1.-</ecNumber>
    </recommendedName>
</protein>
<keyword evidence="1" id="KW-1133">Transmembrane helix</keyword>
<feature type="domain" description="Protein O-mannosyl-transferase C-terminal four TM" evidence="3">
    <location>
        <begin position="256"/>
        <end position="427"/>
    </location>
</feature>
<reference evidence="4 5" key="1">
    <citation type="submission" date="2021-05" db="EMBL/GenBank/DDBJ databases">
        <title>Croceibacterium sp. LX-88 genome sequence.</title>
        <authorList>
            <person name="Luo X."/>
        </authorList>
    </citation>
    <scope>NUCLEOTIDE SEQUENCE [LARGE SCALE GENOMIC DNA]</scope>
    <source>
        <strain evidence="4 5">LX-88</strain>
    </source>
</reference>
<feature type="transmembrane region" description="Helical" evidence="1">
    <location>
        <begin position="16"/>
        <end position="36"/>
    </location>
</feature>
<feature type="transmembrane region" description="Helical" evidence="1">
    <location>
        <begin position="335"/>
        <end position="352"/>
    </location>
</feature>
<dbReference type="Pfam" id="PF13231">
    <property type="entry name" value="PMT_2"/>
    <property type="match status" value="1"/>
</dbReference>
<feature type="transmembrane region" description="Helical" evidence="1">
    <location>
        <begin position="113"/>
        <end position="131"/>
    </location>
</feature>
<keyword evidence="1 4" id="KW-0808">Transferase</keyword>
<keyword evidence="1" id="KW-0812">Transmembrane</keyword>
<feature type="domain" description="Glycosyltransferase RgtA/B/C/D-like" evidence="2">
    <location>
        <begin position="65"/>
        <end position="199"/>
    </location>
</feature>
<keyword evidence="1" id="KW-0472">Membrane</keyword>
<comment type="function">
    <text evidence="1">Protein O-mannosyltransferase that catalyzes the transfer of a single mannose residue from a polyprenol phospho-mannosyl lipidic donor to the hydroxyl group of selected serine and threonine residues in acceptor proteins.</text>
</comment>
<dbReference type="Proteomes" id="UP000811255">
    <property type="component" value="Unassembled WGS sequence"/>
</dbReference>
<dbReference type="PANTHER" id="PTHR10050">
    <property type="entry name" value="DOLICHYL-PHOSPHATE-MANNOSE--PROTEIN MANNOSYLTRANSFERASE"/>
    <property type="match status" value="1"/>
</dbReference>
<gene>
    <name evidence="4" type="ORF">KK137_03055</name>
</gene>
<evidence type="ECO:0000259" key="2">
    <source>
        <dbReference type="Pfam" id="PF13231"/>
    </source>
</evidence>
<feature type="transmembrane region" description="Helical" evidence="1">
    <location>
        <begin position="358"/>
        <end position="376"/>
    </location>
</feature>
<feature type="transmembrane region" description="Helical" evidence="1">
    <location>
        <begin position="388"/>
        <end position="407"/>
    </location>
</feature>